<protein>
    <recommendedName>
        <fullName evidence="3">Alpha/beta hydrolase</fullName>
    </recommendedName>
</protein>
<evidence type="ECO:0000313" key="2">
    <source>
        <dbReference type="Proteomes" id="UP001595607"/>
    </source>
</evidence>
<dbReference type="EMBL" id="JBHRVA010000002">
    <property type="protein sequence ID" value="MFC3302149.1"/>
    <property type="molecule type" value="Genomic_DNA"/>
</dbReference>
<evidence type="ECO:0000313" key="1">
    <source>
        <dbReference type="EMBL" id="MFC3302149.1"/>
    </source>
</evidence>
<organism evidence="1 2">
    <name type="scientific">Parvularcula lutaonensis</name>
    <dbReference type="NCBI Taxonomy" id="491923"/>
    <lineage>
        <taxon>Bacteria</taxon>
        <taxon>Pseudomonadati</taxon>
        <taxon>Pseudomonadota</taxon>
        <taxon>Alphaproteobacteria</taxon>
        <taxon>Parvularculales</taxon>
        <taxon>Parvularculaceae</taxon>
        <taxon>Parvularcula</taxon>
    </lineage>
</organism>
<accession>A0ABV7MBX6</accession>
<gene>
    <name evidence="1" type="ORF">ACFONP_05320</name>
</gene>
<dbReference type="RefSeq" id="WP_189574494.1">
    <property type="nucleotide sequence ID" value="NZ_BMXU01000001.1"/>
</dbReference>
<sequence>MPKVAVAVIHGIGSQANKRPAVSDERTFSDRLYKKLRGQLGRRVMKNDVAWREIFWADILQDRQDAYLKAITDKVSVGKIRRLLVQNFADALAFSRRGTAYQDLQKRIRSTVADLSHDCGPATPLVILAHSFGGRIMSNYIWDLQQGLFRYQNDFENLQTTARFVTFGCNLPLFTFSFPAEEVEPIAFPGTALPDALVQEPWWINYLDPQDLLAYPIAPIGPKYLELERSGGLRDVTINVGGPLKSWNTLSHDEYWSSRQFYRPVGDMLQRILDLA</sequence>
<comment type="caution">
    <text evidence="1">The sequence shown here is derived from an EMBL/GenBank/DDBJ whole genome shotgun (WGS) entry which is preliminary data.</text>
</comment>
<dbReference type="SUPFAM" id="SSF53474">
    <property type="entry name" value="alpha/beta-Hydrolases"/>
    <property type="match status" value="1"/>
</dbReference>
<keyword evidence="2" id="KW-1185">Reference proteome</keyword>
<reference evidence="2" key="1">
    <citation type="journal article" date="2019" name="Int. J. Syst. Evol. Microbiol.">
        <title>The Global Catalogue of Microorganisms (GCM) 10K type strain sequencing project: providing services to taxonomists for standard genome sequencing and annotation.</title>
        <authorList>
            <consortium name="The Broad Institute Genomics Platform"/>
            <consortium name="The Broad Institute Genome Sequencing Center for Infectious Disease"/>
            <person name="Wu L."/>
            <person name="Ma J."/>
        </authorList>
    </citation>
    <scope>NUCLEOTIDE SEQUENCE [LARGE SCALE GENOMIC DNA]</scope>
    <source>
        <strain evidence="2">KCTC 22245</strain>
    </source>
</reference>
<dbReference type="Proteomes" id="UP001595607">
    <property type="component" value="Unassembled WGS sequence"/>
</dbReference>
<dbReference type="InterPro" id="IPR029058">
    <property type="entry name" value="AB_hydrolase_fold"/>
</dbReference>
<evidence type="ECO:0008006" key="3">
    <source>
        <dbReference type="Google" id="ProtNLM"/>
    </source>
</evidence>
<proteinExistence type="predicted"/>
<name>A0ABV7MBX6_9PROT</name>